<sequence length="101" mass="10663">MSGQDVHVGVGWRVAGACVGFALAEALFFTFLAHFRHPRPLWVYGMPWVLAPAVPVLGLLNCLGRPPGGRILAAARGAFLVGVVLAVMCGVVMVFDLAMSD</sequence>
<feature type="transmembrane region" description="Helical" evidence="1">
    <location>
        <begin position="41"/>
        <end position="63"/>
    </location>
</feature>
<keyword evidence="3" id="KW-1185">Reference proteome</keyword>
<protein>
    <submittedName>
        <fullName evidence="2">Uncharacterized protein</fullName>
    </submittedName>
</protein>
<dbReference type="AlphaFoldDB" id="A0A3E0GVU9"/>
<dbReference type="Proteomes" id="UP000256269">
    <property type="component" value="Unassembled WGS sequence"/>
</dbReference>
<accession>A0A3E0GVU9</accession>
<keyword evidence="1" id="KW-1133">Transmembrane helix</keyword>
<feature type="transmembrane region" description="Helical" evidence="1">
    <location>
        <begin position="75"/>
        <end position="95"/>
    </location>
</feature>
<evidence type="ECO:0000256" key="1">
    <source>
        <dbReference type="SAM" id="Phobius"/>
    </source>
</evidence>
<proteinExistence type="predicted"/>
<evidence type="ECO:0000313" key="3">
    <source>
        <dbReference type="Proteomes" id="UP000256269"/>
    </source>
</evidence>
<reference evidence="2 3" key="1">
    <citation type="submission" date="2018-08" db="EMBL/GenBank/DDBJ databases">
        <title>Genomic Encyclopedia of Archaeal and Bacterial Type Strains, Phase II (KMG-II): from individual species to whole genera.</title>
        <authorList>
            <person name="Goeker M."/>
        </authorList>
    </citation>
    <scope>NUCLEOTIDE SEQUENCE [LARGE SCALE GENOMIC DNA]</scope>
    <source>
        <strain evidence="2 3">DSM 45791</strain>
    </source>
</reference>
<dbReference type="RefSeq" id="WP_116181201.1">
    <property type="nucleotide sequence ID" value="NZ_CP144375.1"/>
</dbReference>
<name>A0A3E0GVU9_9PSEU</name>
<organism evidence="2 3">
    <name type="scientific">Kutzneria buriramensis</name>
    <dbReference type="NCBI Taxonomy" id="1045776"/>
    <lineage>
        <taxon>Bacteria</taxon>
        <taxon>Bacillati</taxon>
        <taxon>Actinomycetota</taxon>
        <taxon>Actinomycetes</taxon>
        <taxon>Pseudonocardiales</taxon>
        <taxon>Pseudonocardiaceae</taxon>
        <taxon>Kutzneria</taxon>
    </lineage>
</organism>
<gene>
    <name evidence="2" type="ORF">BCF44_12486</name>
</gene>
<evidence type="ECO:0000313" key="2">
    <source>
        <dbReference type="EMBL" id="REH29659.1"/>
    </source>
</evidence>
<feature type="transmembrane region" description="Helical" evidence="1">
    <location>
        <begin position="12"/>
        <end position="35"/>
    </location>
</feature>
<keyword evidence="1" id="KW-0812">Transmembrane</keyword>
<comment type="caution">
    <text evidence="2">The sequence shown here is derived from an EMBL/GenBank/DDBJ whole genome shotgun (WGS) entry which is preliminary data.</text>
</comment>
<keyword evidence="1" id="KW-0472">Membrane</keyword>
<dbReference type="EMBL" id="QUNO01000024">
    <property type="protein sequence ID" value="REH29659.1"/>
    <property type="molecule type" value="Genomic_DNA"/>
</dbReference>